<protein>
    <recommendedName>
        <fullName evidence="1">Amidohydrolase-related domain-containing protein</fullName>
    </recommendedName>
</protein>
<dbReference type="InterPro" id="IPR032466">
    <property type="entry name" value="Metal_Hydrolase"/>
</dbReference>
<evidence type="ECO:0000313" key="2">
    <source>
        <dbReference type="Ensembl" id="ENSPCEP00000017549.1"/>
    </source>
</evidence>
<dbReference type="GO" id="GO:0005737">
    <property type="term" value="C:cytoplasm"/>
    <property type="evidence" value="ECO:0007669"/>
    <property type="project" value="TreeGrafter"/>
</dbReference>
<dbReference type="GO" id="GO:0004038">
    <property type="term" value="F:allantoinase activity"/>
    <property type="evidence" value="ECO:0007669"/>
    <property type="project" value="TreeGrafter"/>
</dbReference>
<organism evidence="2 3">
    <name type="scientific">Pelusios castaneus</name>
    <name type="common">West African mud turtle</name>
    <dbReference type="NCBI Taxonomy" id="367368"/>
    <lineage>
        <taxon>Eukaryota</taxon>
        <taxon>Metazoa</taxon>
        <taxon>Chordata</taxon>
        <taxon>Craniata</taxon>
        <taxon>Vertebrata</taxon>
        <taxon>Euteleostomi</taxon>
        <taxon>Archelosauria</taxon>
        <taxon>Testudinata</taxon>
        <taxon>Testudines</taxon>
        <taxon>Pleurodira</taxon>
        <taxon>Pelomedusidae</taxon>
        <taxon>Pelusios</taxon>
    </lineage>
</organism>
<dbReference type="SUPFAM" id="SSF51338">
    <property type="entry name" value="Composite domain of metallo-dependent hydrolases"/>
    <property type="match status" value="1"/>
</dbReference>
<accession>A0A8C8SBH7</accession>
<dbReference type="GO" id="GO:0006145">
    <property type="term" value="P:purine nucleobase catabolic process"/>
    <property type="evidence" value="ECO:0007669"/>
    <property type="project" value="TreeGrafter"/>
</dbReference>
<dbReference type="InterPro" id="IPR011059">
    <property type="entry name" value="Metal-dep_hydrolase_composite"/>
</dbReference>
<reference evidence="2" key="2">
    <citation type="submission" date="2025-09" db="UniProtKB">
        <authorList>
            <consortium name="Ensembl"/>
        </authorList>
    </citation>
    <scope>IDENTIFICATION</scope>
</reference>
<dbReference type="InterPro" id="IPR006680">
    <property type="entry name" value="Amidohydro-rel"/>
</dbReference>
<dbReference type="PANTHER" id="PTHR43668:SF2">
    <property type="entry name" value="ALLANTOINASE"/>
    <property type="match status" value="1"/>
</dbReference>
<sequence length="516" mass="55677">MSKKGAASVEVGVEVMAVRSTRVVLDETICPAEIIICNGQISDIVPRRSRAPASGQKVLDVGDLVVMPGIIDTHVHTCEPGHAAGEGYAFATKAAAAGGVTTLVDMPLCRTHCSGLPFPPQSAQLPAKEEGDSGNCLPPTTTLANLASKLQVAAGQCHVDVAFWGGLIPGNQEELISMLQAGVPGFKCSLIASGVEEESPHVSLQDLHMALNELQDRDCVLLVHAEQELGQWKPTLEPWFSTTVSGHFPGSPHSDPTEYRTFLDSRPDTMEVEAIHIIANLCLQYKVPCHILHLSSAQALPIIRDARQKGAPLTVETAPHYLTLTAEGVPPGATSYKCCPPIRGKANQEQLWAALQEGLIDMVISAHTPCSPDLKLLADGDFFKAQGGIASLQFGLPLLWTSAKPRGFSLHDMVQLMCTKPASLCRLDGRKGALRPGMDADLVIWDPDKQFEVKKNMIQHKHQLTPFLGFQLHGEVLATLVRGRLVYLKGKFSPTPEGDLLITQTKMPVRVSSPYY</sequence>
<dbReference type="Pfam" id="PF01979">
    <property type="entry name" value="Amidohydro_1"/>
    <property type="match status" value="1"/>
</dbReference>
<name>A0A8C8SBH7_9SAUR</name>
<dbReference type="InterPro" id="IPR050138">
    <property type="entry name" value="DHOase/Allantoinase_Hydrolase"/>
</dbReference>
<dbReference type="Ensembl" id="ENSPCET00000018158.1">
    <property type="protein sequence ID" value="ENSPCEP00000017549.1"/>
    <property type="gene ID" value="ENSPCEG00000013780.1"/>
</dbReference>
<evidence type="ECO:0000313" key="3">
    <source>
        <dbReference type="Proteomes" id="UP000694393"/>
    </source>
</evidence>
<dbReference type="AlphaFoldDB" id="A0A8C8SBH7"/>
<dbReference type="PANTHER" id="PTHR43668">
    <property type="entry name" value="ALLANTOINASE"/>
    <property type="match status" value="1"/>
</dbReference>
<evidence type="ECO:0000259" key="1">
    <source>
        <dbReference type="Pfam" id="PF01979"/>
    </source>
</evidence>
<feature type="domain" description="Amidohydrolase-related" evidence="1">
    <location>
        <begin position="65"/>
        <end position="486"/>
    </location>
</feature>
<reference evidence="2" key="1">
    <citation type="submission" date="2025-08" db="UniProtKB">
        <authorList>
            <consortium name="Ensembl"/>
        </authorList>
    </citation>
    <scope>IDENTIFICATION</scope>
</reference>
<keyword evidence="3" id="KW-1185">Reference proteome</keyword>
<proteinExistence type="predicted"/>
<dbReference type="Gene3D" id="3.20.20.140">
    <property type="entry name" value="Metal-dependent hydrolases"/>
    <property type="match status" value="2"/>
</dbReference>
<dbReference type="SUPFAM" id="SSF51556">
    <property type="entry name" value="Metallo-dependent hydrolases"/>
    <property type="match status" value="1"/>
</dbReference>
<dbReference type="Proteomes" id="UP000694393">
    <property type="component" value="Unplaced"/>
</dbReference>